<evidence type="ECO:0000313" key="3">
    <source>
        <dbReference type="Proteomes" id="UP000000851"/>
    </source>
</evidence>
<dbReference type="InterPro" id="IPR018490">
    <property type="entry name" value="cNMP-bd_dom_sf"/>
</dbReference>
<sequence length="475" mass="51662">MPTDPMPQDLVQDSPDSQLSLSTAAARNLATTTKTVPQMQGITSRWLLRKLPFVQVSGGTYRVNRRLTHAVGRGRIAFDQSGEDIRVLAPTLTELPILRGLDDEALLTELAGRFTPRRFAAGEQLAEAGQPVTEILVVGHGKVAKVGTSKYGETTIVGSLAGGDHLGDEAVAGGVVDSVPWGYGARATTSGVLLALPLSAFQELLDRSETLRTQVASHAAQRDKPTNKKGEAEISLAAGHEGEADLPGTFVDYELSPREYQLSVAQTVLRVHSRVADLYNDPMNQTEQQLRLTVEALKERQEYELVNNGQFGLLANAANEQRIHTHSGPPTPDDMDELLSMRRSTKFFLAHPKAIAAFGRECTKRGVYPTSGTVDGNRVFAWRDVPIYPCSKIPITDGHTTSILAMRTGEDEQGVVGLHQTGLPDEYEPSLNVRFMNIDDKAIISYLVSAYYSAAILVPDALGVLENVELDRPRT</sequence>
<reference evidence="2 3" key="1">
    <citation type="journal article" date="2009" name="Stand. Genomic Sci.">
        <title>Complete genome sequence of Catenulispora acidiphila type strain (ID 139908).</title>
        <authorList>
            <person name="Copeland A."/>
            <person name="Lapidus A."/>
            <person name="Glavina Del Rio T."/>
            <person name="Nolan M."/>
            <person name="Lucas S."/>
            <person name="Chen F."/>
            <person name="Tice H."/>
            <person name="Cheng J.F."/>
            <person name="Bruce D."/>
            <person name="Goodwin L."/>
            <person name="Pitluck S."/>
            <person name="Mikhailova N."/>
            <person name="Pati A."/>
            <person name="Ivanova N."/>
            <person name="Mavromatis K."/>
            <person name="Chen A."/>
            <person name="Palaniappan K."/>
            <person name="Chain P."/>
            <person name="Land M."/>
            <person name="Hauser L."/>
            <person name="Chang Y.J."/>
            <person name="Jeffries C.D."/>
            <person name="Chertkov O."/>
            <person name="Brettin T."/>
            <person name="Detter J.C."/>
            <person name="Han C."/>
            <person name="Ali Z."/>
            <person name="Tindall B.J."/>
            <person name="Goker M."/>
            <person name="Bristow J."/>
            <person name="Eisen J.A."/>
            <person name="Markowitz V."/>
            <person name="Hugenholtz P."/>
            <person name="Kyrpides N.C."/>
            <person name="Klenk H.P."/>
        </authorList>
    </citation>
    <scope>NUCLEOTIDE SEQUENCE [LARGE SCALE GENOMIC DNA]</scope>
    <source>
        <strain evidence="3">DSM 44928 / JCM 14897 / NBRC 102108 / NRRL B-24433 / ID139908</strain>
    </source>
</reference>
<dbReference type="EMBL" id="CP001700">
    <property type="protein sequence ID" value="ACU70367.1"/>
    <property type="molecule type" value="Genomic_DNA"/>
</dbReference>
<evidence type="ECO:0000259" key="1">
    <source>
        <dbReference type="PROSITE" id="PS50042"/>
    </source>
</evidence>
<proteinExistence type="predicted"/>
<dbReference type="PANTHER" id="PTHR24567:SF74">
    <property type="entry name" value="HTH-TYPE TRANSCRIPTIONAL REGULATOR ARCR"/>
    <property type="match status" value="1"/>
</dbReference>
<dbReference type="RefSeq" id="WP_012785661.1">
    <property type="nucleotide sequence ID" value="NC_013131.1"/>
</dbReference>
<dbReference type="Pfam" id="PF19307">
    <property type="entry name" value="SrpI-like"/>
    <property type="match status" value="1"/>
</dbReference>
<dbReference type="GO" id="GO:0003700">
    <property type="term" value="F:DNA-binding transcription factor activity"/>
    <property type="evidence" value="ECO:0007669"/>
    <property type="project" value="TreeGrafter"/>
</dbReference>
<dbReference type="Pfam" id="PF00027">
    <property type="entry name" value="cNMP_binding"/>
    <property type="match status" value="1"/>
</dbReference>
<dbReference type="InParanoid" id="C7Q8V2"/>
<dbReference type="Proteomes" id="UP000000851">
    <property type="component" value="Chromosome"/>
</dbReference>
<dbReference type="InterPro" id="IPR014710">
    <property type="entry name" value="RmlC-like_jellyroll"/>
</dbReference>
<organism evidence="2 3">
    <name type="scientific">Catenulispora acidiphila (strain DSM 44928 / JCM 14897 / NBRC 102108 / NRRL B-24433 / ID139908)</name>
    <dbReference type="NCBI Taxonomy" id="479433"/>
    <lineage>
        <taxon>Bacteria</taxon>
        <taxon>Bacillati</taxon>
        <taxon>Actinomycetota</taxon>
        <taxon>Actinomycetes</taxon>
        <taxon>Catenulisporales</taxon>
        <taxon>Catenulisporaceae</taxon>
        <taxon>Catenulispora</taxon>
    </lineage>
</organism>
<dbReference type="CDD" id="cd00038">
    <property type="entry name" value="CAP_ED"/>
    <property type="match status" value="1"/>
</dbReference>
<dbReference type="eggNOG" id="COG2905">
    <property type="taxonomic scope" value="Bacteria"/>
</dbReference>
<evidence type="ECO:0000313" key="2">
    <source>
        <dbReference type="EMBL" id="ACU70367.1"/>
    </source>
</evidence>
<keyword evidence="3" id="KW-1185">Reference proteome</keyword>
<dbReference type="InterPro" id="IPR049817">
    <property type="entry name" value="Encap_f2b"/>
</dbReference>
<gene>
    <name evidence="2" type="ordered locus">Caci_1444</name>
</gene>
<name>C7Q8V2_CATAD</name>
<dbReference type="GO" id="GO:0005829">
    <property type="term" value="C:cytosol"/>
    <property type="evidence" value="ECO:0007669"/>
    <property type="project" value="TreeGrafter"/>
</dbReference>
<dbReference type="PANTHER" id="PTHR24567">
    <property type="entry name" value="CRP FAMILY TRANSCRIPTIONAL REGULATORY PROTEIN"/>
    <property type="match status" value="1"/>
</dbReference>
<dbReference type="InterPro" id="IPR000595">
    <property type="entry name" value="cNMP-bd_dom"/>
</dbReference>
<feature type="domain" description="Cyclic nucleotide-binding" evidence="1">
    <location>
        <begin position="103"/>
        <end position="222"/>
    </location>
</feature>
<dbReference type="HOGENOM" id="CLU_056341_0_0_11"/>
<dbReference type="InterPro" id="IPR050397">
    <property type="entry name" value="Env_Response_Regulators"/>
</dbReference>
<dbReference type="Gene3D" id="2.60.120.10">
    <property type="entry name" value="Jelly Rolls"/>
    <property type="match status" value="1"/>
</dbReference>
<accession>C7Q8V2</accession>
<dbReference type="SMART" id="SM00100">
    <property type="entry name" value="cNMP"/>
    <property type="match status" value="1"/>
</dbReference>
<dbReference type="NCBIfam" id="NF041163">
    <property type="entry name" value="encap_f2b"/>
    <property type="match status" value="1"/>
</dbReference>
<dbReference type="SUPFAM" id="SSF51206">
    <property type="entry name" value="cAMP-binding domain-like"/>
    <property type="match status" value="1"/>
</dbReference>
<dbReference type="PROSITE" id="PS50042">
    <property type="entry name" value="CNMP_BINDING_3"/>
    <property type="match status" value="1"/>
</dbReference>
<protein>
    <submittedName>
        <fullName evidence="2">Putative transcriptional regulator, Crp/Fnr family</fullName>
    </submittedName>
</protein>
<dbReference type="STRING" id="479433.Caci_1444"/>
<dbReference type="AlphaFoldDB" id="C7Q8V2"/>
<dbReference type="KEGG" id="cai:Caci_1444"/>
<dbReference type="OrthoDB" id="181419at2"/>
<dbReference type="InterPro" id="IPR045641">
    <property type="entry name" value="SrpI-like"/>
</dbReference>